<keyword evidence="2" id="KW-1185">Reference proteome</keyword>
<comment type="caution">
    <text evidence="1">The sequence shown here is derived from an EMBL/GenBank/DDBJ whole genome shotgun (WGS) entry which is preliminary data.</text>
</comment>
<accession>A0ACC1DD29</accession>
<gene>
    <name evidence="1" type="ORF">K1T71_002366</name>
</gene>
<evidence type="ECO:0000313" key="1">
    <source>
        <dbReference type="EMBL" id="KAJ0181644.1"/>
    </source>
</evidence>
<evidence type="ECO:0000313" key="2">
    <source>
        <dbReference type="Proteomes" id="UP000824533"/>
    </source>
</evidence>
<organism evidence="1 2">
    <name type="scientific">Dendrolimus kikuchii</name>
    <dbReference type="NCBI Taxonomy" id="765133"/>
    <lineage>
        <taxon>Eukaryota</taxon>
        <taxon>Metazoa</taxon>
        <taxon>Ecdysozoa</taxon>
        <taxon>Arthropoda</taxon>
        <taxon>Hexapoda</taxon>
        <taxon>Insecta</taxon>
        <taxon>Pterygota</taxon>
        <taxon>Neoptera</taxon>
        <taxon>Endopterygota</taxon>
        <taxon>Lepidoptera</taxon>
        <taxon>Glossata</taxon>
        <taxon>Ditrysia</taxon>
        <taxon>Bombycoidea</taxon>
        <taxon>Lasiocampidae</taxon>
        <taxon>Dendrolimus</taxon>
    </lineage>
</organism>
<dbReference type="Proteomes" id="UP000824533">
    <property type="component" value="Linkage Group LG04"/>
</dbReference>
<sequence>MKLIFFSPVLLLLFLNSIKCDSQCNSQKTCGDCIGYAAMKCVWCAKEDMKEHRCESEELVKHDKSWCPIDLLYNPDLKMKETLNNDFKPIVNGSEAIQFRPQKIDIKVRPGIPVKFEMSYKPAEDFPLDVYFLMDISYSMKSVKEELRNQAYEIFNHLTVLSNNVRLGIGSFVEKPAYPYYDKNQPHSTSYSFKNDLALTKDVQKFKDVIDASPTGANFDDLEAGFDALMQAMTCVEEIKWRNNSRRIIVYVTESAYHSVGDGKMIGIIKPNDMKCHYKDGLHQTALDLDYPSVSQINAIALEKKIKIIFVAKPVVKDVYVALENYILDSKYEELKAGSKTVEIIERAYKELTANVALDRRDWPEFIDLILEQDCKSSTQSNCKITPAQPIVTIPATLKVNSCPKEKFHKLEIGPRSASDILTINLEIDCECECEKKNALVSPKCNNAGFYQCGVCKCNTGSYGDDCGCSGTFSAAEYFNKCRANQNDTNLCSGRGICRCGKCEECPGFSGEFCQYDNTACPQYNDKLCAGNGKCALGKCQCGNSWTKDDCSCSLTNDNCIAPYSSEICSGHGTCKCGECICDKIKEDKDERYAGNFCDSCDDCAEKRCKELEDYVFCYYMNNTCDQFLNQTSRTVISMASKEEFQSPTPEWRGAKKCEKILDSNEAIVFMFRTDETTRKLHILVQKEMKPPNKANIIIAVSSAIAAVLLIGLLTVIIWKILIDLHDAREYKKFEQQAKGEGYDVSQNPLYTEPATNFRNPAYDENEHSAINKI</sequence>
<name>A0ACC1DD29_9NEOP</name>
<proteinExistence type="predicted"/>
<reference evidence="1 2" key="1">
    <citation type="journal article" date="2021" name="Front. Genet.">
        <title>Chromosome-Level Genome Assembly Reveals Significant Gene Expansion in the Toll and IMD Signaling Pathways of Dendrolimus kikuchii.</title>
        <authorList>
            <person name="Zhou J."/>
            <person name="Wu P."/>
            <person name="Xiong Z."/>
            <person name="Liu N."/>
            <person name="Zhao N."/>
            <person name="Ji M."/>
            <person name="Qiu Y."/>
            <person name="Yang B."/>
        </authorList>
    </citation>
    <scope>NUCLEOTIDE SEQUENCE [LARGE SCALE GENOMIC DNA]</scope>
    <source>
        <strain evidence="1">Ann1</strain>
    </source>
</reference>
<protein>
    <submittedName>
        <fullName evidence="1">Uncharacterized protein</fullName>
    </submittedName>
</protein>
<dbReference type="EMBL" id="CM034390">
    <property type="protein sequence ID" value="KAJ0181644.1"/>
    <property type="molecule type" value="Genomic_DNA"/>
</dbReference>